<feature type="compositionally biased region" description="Low complexity" evidence="1">
    <location>
        <begin position="1"/>
        <end position="13"/>
    </location>
</feature>
<dbReference type="AlphaFoldDB" id="A0A8S4RPZ1"/>
<feature type="compositionally biased region" description="Polar residues" evidence="1">
    <location>
        <begin position="20"/>
        <end position="29"/>
    </location>
</feature>
<reference evidence="2" key="1">
    <citation type="submission" date="2022-03" db="EMBL/GenBank/DDBJ databases">
        <authorList>
            <person name="Lindestad O."/>
        </authorList>
    </citation>
    <scope>NUCLEOTIDE SEQUENCE</scope>
</reference>
<dbReference type="Proteomes" id="UP000838756">
    <property type="component" value="Unassembled WGS sequence"/>
</dbReference>
<sequence length="144" mass="16101">KSVSFEKSVSFSDDPPDMNSPKQHSPQHSADTKPTKPAIKSSTLPRTSSQERDRLKPAPPPKPAGLASQQMALAPQKNYTLNVTPDYFNQLRILQKQSRDLRIETRNLRRSTLSHSIQMRQMMAETIVKIGAIAATFSEEDPDS</sequence>
<organism evidence="2 3">
    <name type="scientific">Pararge aegeria aegeria</name>
    <dbReference type="NCBI Taxonomy" id="348720"/>
    <lineage>
        <taxon>Eukaryota</taxon>
        <taxon>Metazoa</taxon>
        <taxon>Ecdysozoa</taxon>
        <taxon>Arthropoda</taxon>
        <taxon>Hexapoda</taxon>
        <taxon>Insecta</taxon>
        <taxon>Pterygota</taxon>
        <taxon>Neoptera</taxon>
        <taxon>Endopterygota</taxon>
        <taxon>Lepidoptera</taxon>
        <taxon>Glossata</taxon>
        <taxon>Ditrysia</taxon>
        <taxon>Papilionoidea</taxon>
        <taxon>Nymphalidae</taxon>
        <taxon>Satyrinae</taxon>
        <taxon>Satyrini</taxon>
        <taxon>Parargina</taxon>
        <taxon>Pararge</taxon>
    </lineage>
</organism>
<evidence type="ECO:0000256" key="1">
    <source>
        <dbReference type="SAM" id="MobiDB-lite"/>
    </source>
</evidence>
<dbReference type="EMBL" id="CAKXAJ010025327">
    <property type="protein sequence ID" value="CAH2238196.1"/>
    <property type="molecule type" value="Genomic_DNA"/>
</dbReference>
<proteinExistence type="predicted"/>
<protein>
    <submittedName>
        <fullName evidence="2">Jg2614 protein</fullName>
    </submittedName>
</protein>
<keyword evidence="3" id="KW-1185">Reference proteome</keyword>
<evidence type="ECO:0000313" key="2">
    <source>
        <dbReference type="EMBL" id="CAH2238196.1"/>
    </source>
</evidence>
<feature type="non-terminal residue" evidence="2">
    <location>
        <position position="144"/>
    </location>
</feature>
<comment type="caution">
    <text evidence="2">The sequence shown here is derived from an EMBL/GenBank/DDBJ whole genome shotgun (WGS) entry which is preliminary data.</text>
</comment>
<feature type="non-terminal residue" evidence="2">
    <location>
        <position position="1"/>
    </location>
</feature>
<gene>
    <name evidence="2" type="primary">jg2614</name>
    <name evidence="2" type="ORF">PAEG_LOCUS15336</name>
</gene>
<accession>A0A8S4RPZ1</accession>
<name>A0A8S4RPZ1_9NEOP</name>
<feature type="region of interest" description="Disordered" evidence="1">
    <location>
        <begin position="1"/>
        <end position="68"/>
    </location>
</feature>
<evidence type="ECO:0000313" key="3">
    <source>
        <dbReference type="Proteomes" id="UP000838756"/>
    </source>
</evidence>
<dbReference type="OrthoDB" id="6022652at2759"/>